<dbReference type="EMBL" id="CP017758">
    <property type="protein sequence ID" value="AQV96937.1"/>
    <property type="molecule type" value="Genomic_DNA"/>
</dbReference>
<dbReference type="Gene3D" id="2.40.110.10">
    <property type="entry name" value="Butyryl-CoA Dehydrogenase, subunit A, domain 2"/>
    <property type="match status" value="1"/>
</dbReference>
<dbReference type="SUPFAM" id="SSF56645">
    <property type="entry name" value="Acyl-CoA dehydrogenase NM domain-like"/>
    <property type="match status" value="1"/>
</dbReference>
<evidence type="ECO:0000256" key="4">
    <source>
        <dbReference type="ARBA" id="ARBA00022827"/>
    </source>
</evidence>
<dbReference type="CDD" id="cd00567">
    <property type="entry name" value="ACAD"/>
    <property type="match status" value="1"/>
</dbReference>
<dbReference type="InterPro" id="IPR009075">
    <property type="entry name" value="AcylCo_DH/oxidase_C"/>
</dbReference>
<proteinExistence type="inferred from homology"/>
<comment type="cofactor">
    <cofactor evidence="1">
        <name>FAD</name>
        <dbReference type="ChEBI" id="CHEBI:57692"/>
    </cofactor>
</comment>
<dbReference type="InterPro" id="IPR037069">
    <property type="entry name" value="AcylCoA_DH/ox_N_sf"/>
</dbReference>
<dbReference type="GO" id="GO:0050660">
    <property type="term" value="F:flavin adenine dinucleotide binding"/>
    <property type="evidence" value="ECO:0007669"/>
    <property type="project" value="InterPro"/>
</dbReference>
<dbReference type="RefSeq" id="WP_078199330.1">
    <property type="nucleotide sequence ID" value="NZ_CP017758.1"/>
</dbReference>
<organism evidence="8 9">
    <name type="scientific">Cupriavidus necator</name>
    <name type="common">Alcaligenes eutrophus</name>
    <name type="synonym">Ralstonia eutropha</name>
    <dbReference type="NCBI Taxonomy" id="106590"/>
    <lineage>
        <taxon>Bacteria</taxon>
        <taxon>Pseudomonadati</taxon>
        <taxon>Pseudomonadota</taxon>
        <taxon>Betaproteobacteria</taxon>
        <taxon>Burkholderiales</taxon>
        <taxon>Burkholderiaceae</taxon>
        <taxon>Cupriavidus</taxon>
    </lineage>
</organism>
<evidence type="ECO:0000256" key="5">
    <source>
        <dbReference type="ARBA" id="ARBA00023002"/>
    </source>
</evidence>
<dbReference type="PANTHER" id="PTHR43884">
    <property type="entry name" value="ACYL-COA DEHYDROGENASE"/>
    <property type="match status" value="1"/>
</dbReference>
<dbReference type="AlphaFoldDB" id="A0A1U9UX03"/>
<feature type="domain" description="Acyl-CoA dehydrogenase/oxidase N-terminal" evidence="7">
    <location>
        <begin position="6"/>
        <end position="116"/>
    </location>
</feature>
<evidence type="ECO:0000256" key="2">
    <source>
        <dbReference type="ARBA" id="ARBA00009347"/>
    </source>
</evidence>
<evidence type="ECO:0008006" key="10">
    <source>
        <dbReference type="Google" id="ProtNLM"/>
    </source>
</evidence>
<dbReference type="InterPro" id="IPR046373">
    <property type="entry name" value="Acyl-CoA_Oxase/DH_mid-dom_sf"/>
</dbReference>
<evidence type="ECO:0000313" key="9">
    <source>
        <dbReference type="Proteomes" id="UP000189627"/>
    </source>
</evidence>
<evidence type="ECO:0000256" key="1">
    <source>
        <dbReference type="ARBA" id="ARBA00001974"/>
    </source>
</evidence>
<keyword evidence="4" id="KW-0274">FAD</keyword>
<dbReference type="InterPro" id="IPR009100">
    <property type="entry name" value="AcylCoA_DH/oxidase_NM_dom_sf"/>
</dbReference>
<comment type="similarity">
    <text evidence="2">Belongs to the acyl-CoA dehydrogenase family.</text>
</comment>
<gene>
    <name evidence="8" type="ORF">BJN34_24050</name>
</gene>
<dbReference type="PANTHER" id="PTHR43884:SF20">
    <property type="entry name" value="ACYL-COA DEHYDROGENASE FADE28"/>
    <property type="match status" value="1"/>
</dbReference>
<evidence type="ECO:0000256" key="3">
    <source>
        <dbReference type="ARBA" id="ARBA00022630"/>
    </source>
</evidence>
<evidence type="ECO:0000259" key="6">
    <source>
        <dbReference type="Pfam" id="PF00441"/>
    </source>
</evidence>
<reference evidence="9" key="1">
    <citation type="submission" date="2017-02" db="EMBL/GenBank/DDBJ databases">
        <title>Complete genome sequence of Cupriavidus necator strain NH9, a 3-chlorobenzoate degrader.</title>
        <authorList>
            <person name="Moriuchi R."/>
            <person name="Dohra H."/>
            <person name="Ogawa N."/>
        </authorList>
    </citation>
    <scope>NUCLEOTIDE SEQUENCE [LARGE SCALE GENOMIC DNA]</scope>
    <source>
        <strain evidence="9">NH9</strain>
    </source>
</reference>
<dbReference type="Pfam" id="PF02771">
    <property type="entry name" value="Acyl-CoA_dh_N"/>
    <property type="match status" value="1"/>
</dbReference>
<keyword evidence="5" id="KW-0560">Oxidoreductase</keyword>
<dbReference type="InterPro" id="IPR036250">
    <property type="entry name" value="AcylCo_DH-like_C"/>
</dbReference>
<protein>
    <recommendedName>
        <fullName evidence="10">Acyl-CoA dehydrogenase</fullName>
    </recommendedName>
</protein>
<dbReference type="InterPro" id="IPR013786">
    <property type="entry name" value="AcylCoA_DH/ox_N"/>
</dbReference>
<dbReference type="Pfam" id="PF00441">
    <property type="entry name" value="Acyl-CoA_dh_1"/>
    <property type="match status" value="1"/>
</dbReference>
<dbReference type="GO" id="GO:0003995">
    <property type="term" value="F:acyl-CoA dehydrogenase activity"/>
    <property type="evidence" value="ECO:0007669"/>
    <property type="project" value="TreeGrafter"/>
</dbReference>
<keyword evidence="3" id="KW-0285">Flavoprotein</keyword>
<dbReference type="Gene3D" id="1.20.140.10">
    <property type="entry name" value="Butyryl-CoA Dehydrogenase, subunit A, domain 3"/>
    <property type="match status" value="1"/>
</dbReference>
<name>A0A1U9UX03_CUPNE</name>
<feature type="domain" description="Acyl-CoA dehydrogenase/oxidase C-terminal" evidence="6">
    <location>
        <begin position="240"/>
        <end position="366"/>
    </location>
</feature>
<accession>A0A1U9UX03</accession>
<dbReference type="Gene3D" id="1.10.540.10">
    <property type="entry name" value="Acyl-CoA dehydrogenase/oxidase, N-terminal domain"/>
    <property type="match status" value="1"/>
</dbReference>
<dbReference type="SUPFAM" id="SSF47203">
    <property type="entry name" value="Acyl-CoA dehydrogenase C-terminal domain-like"/>
    <property type="match status" value="1"/>
</dbReference>
<evidence type="ECO:0000313" key="8">
    <source>
        <dbReference type="EMBL" id="AQV96937.1"/>
    </source>
</evidence>
<dbReference type="Proteomes" id="UP000189627">
    <property type="component" value="Chromosome 2"/>
</dbReference>
<sequence length="397" mass="41912">MHFSLTEQQQLIESSALDFLTREAGRRQAPQDSAAGLAPPLWQGFAEMGWLALPLPEMCGGFGGGAIDTGVLMRAMGRHGVNAPYHACVLLAARLVAELGSAAQREQWLPALAGGDKRMALAHEEPHCHAPWTPRRTRALRDGDGWRLDGVKLLAAGAPGADALLVSALLPATGAGPAQHAVFLVPAQAAGLRQHPCHTADGALAADLCLDGVRVSDEAILGTSDPSHDCAPTLHRILAEGLVSLCWEACGAMQAALEQTVGYTRQRMQFGQALAGFQVIQHRLAEMAVCCEEAQAASELAALRVDSGSADVLAAAAMAKSKVGRAARFVAQEAVQLHGAMGVSEEMPVASLFRKLTLFQQQGGGTGWHSHEFGQRLLASNAWRYSQTLPLIPANTL</sequence>
<evidence type="ECO:0000259" key="7">
    <source>
        <dbReference type="Pfam" id="PF02771"/>
    </source>
</evidence>
<dbReference type="OrthoDB" id="9770681at2"/>
<dbReference type="KEGG" id="cuh:BJN34_24050"/>